<sequence length="253" mass="28195">MNIWMMSDLHIEFEPFSLAMPDPRPDVLVLAGDISTPVSAAVAWAKRNATLPVIMVSGNHEFYGVDMDAERRLGAQLACEAGVHLLDEDAVILDGVRFLGCTLWTDYGLDGDLTLAMRYAEFGLMDHQMIRQGGRRFTPHDALALHRRSRAWLEGMLAERFDGPTVVVTHHAPTPRSISPRFTGSPLNPAFASDLTDLIARHQPDLWLHGHVHSNCDYRIGRTRVTCNPRGYASGERAENPCFDPQLVIGLER</sequence>
<accession>A0ABU0LJM1</accession>
<protein>
    <submittedName>
        <fullName evidence="2">Icc-related predicted phosphoesterase</fullName>
    </submittedName>
</protein>
<dbReference type="PANTHER" id="PTHR37844">
    <property type="entry name" value="SER/THR PROTEIN PHOSPHATASE SUPERFAMILY (AFU_ORTHOLOGUE AFUA_1G14840)"/>
    <property type="match status" value="1"/>
</dbReference>
<feature type="domain" description="Calcineurin-like phosphoesterase" evidence="1">
    <location>
        <begin position="1"/>
        <end position="214"/>
    </location>
</feature>
<organism evidence="2 3">
    <name type="scientific">Xanthobacter agilis</name>
    <dbReference type="NCBI Taxonomy" id="47492"/>
    <lineage>
        <taxon>Bacteria</taxon>
        <taxon>Pseudomonadati</taxon>
        <taxon>Pseudomonadota</taxon>
        <taxon>Alphaproteobacteria</taxon>
        <taxon>Hyphomicrobiales</taxon>
        <taxon>Xanthobacteraceae</taxon>
        <taxon>Xanthobacter</taxon>
    </lineage>
</organism>
<name>A0ABU0LJM1_XANAG</name>
<reference evidence="2 3" key="1">
    <citation type="submission" date="2023-07" db="EMBL/GenBank/DDBJ databases">
        <title>Genomic Encyclopedia of Type Strains, Phase IV (KMG-IV): sequencing the most valuable type-strain genomes for metagenomic binning, comparative biology and taxonomic classification.</title>
        <authorList>
            <person name="Goeker M."/>
        </authorList>
    </citation>
    <scope>NUCLEOTIDE SEQUENCE [LARGE SCALE GENOMIC DNA]</scope>
    <source>
        <strain evidence="2 3">DSM 3770</strain>
    </source>
</reference>
<dbReference type="Proteomes" id="UP001241747">
    <property type="component" value="Unassembled WGS sequence"/>
</dbReference>
<dbReference type="InterPro" id="IPR029052">
    <property type="entry name" value="Metallo-depent_PP-like"/>
</dbReference>
<dbReference type="EMBL" id="JAUSVY010000016">
    <property type="protein sequence ID" value="MDQ0507341.1"/>
    <property type="molecule type" value="Genomic_DNA"/>
</dbReference>
<dbReference type="Pfam" id="PF00149">
    <property type="entry name" value="Metallophos"/>
    <property type="match status" value="1"/>
</dbReference>
<evidence type="ECO:0000313" key="3">
    <source>
        <dbReference type="Proteomes" id="UP001241747"/>
    </source>
</evidence>
<dbReference type="PANTHER" id="PTHR37844:SF2">
    <property type="entry name" value="SER_THR PROTEIN PHOSPHATASE SUPERFAMILY (AFU_ORTHOLOGUE AFUA_1G14840)"/>
    <property type="match status" value="1"/>
</dbReference>
<keyword evidence="3" id="KW-1185">Reference proteome</keyword>
<dbReference type="Gene3D" id="3.60.21.10">
    <property type="match status" value="1"/>
</dbReference>
<comment type="caution">
    <text evidence="2">The sequence shown here is derived from an EMBL/GenBank/DDBJ whole genome shotgun (WGS) entry which is preliminary data.</text>
</comment>
<evidence type="ECO:0000313" key="2">
    <source>
        <dbReference type="EMBL" id="MDQ0507341.1"/>
    </source>
</evidence>
<dbReference type="InterPro" id="IPR004843">
    <property type="entry name" value="Calcineurin-like_PHP"/>
</dbReference>
<dbReference type="RefSeq" id="WP_237347679.1">
    <property type="nucleotide sequence ID" value="NZ_JABWGX010000046.1"/>
</dbReference>
<proteinExistence type="predicted"/>
<dbReference type="SUPFAM" id="SSF56300">
    <property type="entry name" value="Metallo-dependent phosphatases"/>
    <property type="match status" value="1"/>
</dbReference>
<evidence type="ECO:0000259" key="1">
    <source>
        <dbReference type="Pfam" id="PF00149"/>
    </source>
</evidence>
<gene>
    <name evidence="2" type="ORF">QOZ94_004164</name>
</gene>